<sequence>MVVRELTGGDSN</sequence>
<protein>
    <submittedName>
        <fullName evidence="1">Uncharacterized protein</fullName>
    </submittedName>
</protein>
<dbReference type="InParanoid" id="A0A1D6KB10"/>
<gene>
    <name evidence="1" type="ORF">ZEAMMB73_Zm00001d030227</name>
</gene>
<name>A0A1D6KB10_MAIZE</name>
<reference evidence="1" key="1">
    <citation type="submission" date="2015-12" db="EMBL/GenBank/DDBJ databases">
        <title>Update maize B73 reference genome by single molecule sequencing technologies.</title>
        <authorList>
            <consortium name="Maize Genome Sequencing Project"/>
            <person name="Ware D."/>
        </authorList>
    </citation>
    <scope>NUCLEOTIDE SEQUENCE [LARGE SCALE GENOMIC DNA]</scope>
    <source>
        <tissue evidence="1">Seedling</tissue>
    </source>
</reference>
<evidence type="ECO:0000313" key="1">
    <source>
        <dbReference type="EMBL" id="ONM00585.1"/>
    </source>
</evidence>
<proteinExistence type="predicted"/>
<dbReference type="EMBL" id="CM007647">
    <property type="protein sequence ID" value="ONM00585.1"/>
    <property type="molecule type" value="Genomic_DNA"/>
</dbReference>
<accession>A0A1D6KB10</accession>
<organism evidence="1">
    <name type="scientific">Zea mays</name>
    <name type="common">Maize</name>
    <dbReference type="NCBI Taxonomy" id="4577"/>
    <lineage>
        <taxon>Eukaryota</taxon>
        <taxon>Viridiplantae</taxon>
        <taxon>Streptophyta</taxon>
        <taxon>Embryophyta</taxon>
        <taxon>Tracheophyta</taxon>
        <taxon>Spermatophyta</taxon>
        <taxon>Magnoliopsida</taxon>
        <taxon>Liliopsida</taxon>
        <taxon>Poales</taxon>
        <taxon>Poaceae</taxon>
        <taxon>PACMAD clade</taxon>
        <taxon>Panicoideae</taxon>
        <taxon>Andropogonodae</taxon>
        <taxon>Andropogoneae</taxon>
        <taxon>Tripsacinae</taxon>
        <taxon>Zea</taxon>
    </lineage>
</organism>